<organism evidence="12 13">
    <name type="scientific">Candidatus Southlakia epibionticum</name>
    <dbReference type="NCBI Taxonomy" id="3043284"/>
    <lineage>
        <taxon>Bacteria</taxon>
        <taxon>Candidatus Saccharimonadota</taxon>
        <taxon>Candidatus Saccharimonadia</taxon>
        <taxon>Candidatus Saccharimonadales</taxon>
        <taxon>Candidatus Saccharimonadaceae</taxon>
        <taxon>Candidatus Southlakia</taxon>
    </lineage>
</organism>
<dbReference type="Gene3D" id="3.40.50.790">
    <property type="match status" value="1"/>
</dbReference>
<dbReference type="EMBL" id="CP124550">
    <property type="protein sequence ID" value="WIO46041.1"/>
    <property type="molecule type" value="Genomic_DNA"/>
</dbReference>
<comment type="subunit">
    <text evidence="9">Part of the 50S ribosomal subunit.</text>
</comment>
<keyword evidence="6 9" id="KW-0689">Ribosomal protein</keyword>
<dbReference type="GO" id="GO:0005840">
    <property type="term" value="C:ribosome"/>
    <property type="evidence" value="ECO:0007669"/>
    <property type="project" value="UniProtKB-KW"/>
</dbReference>
<evidence type="ECO:0000256" key="7">
    <source>
        <dbReference type="ARBA" id="ARBA00023274"/>
    </source>
</evidence>
<comment type="similarity">
    <text evidence="1 9 10">Belongs to the universal ribosomal protein uL1 family.</text>
</comment>
<evidence type="ECO:0000256" key="5">
    <source>
        <dbReference type="ARBA" id="ARBA00022884"/>
    </source>
</evidence>
<dbReference type="InterPro" id="IPR023673">
    <property type="entry name" value="Ribosomal_uL1_CS"/>
</dbReference>
<feature type="compositionally biased region" description="Basic and acidic residues" evidence="11">
    <location>
        <begin position="66"/>
        <end position="83"/>
    </location>
</feature>
<evidence type="ECO:0000256" key="8">
    <source>
        <dbReference type="ARBA" id="ARBA00035241"/>
    </source>
</evidence>
<dbReference type="CDD" id="cd00403">
    <property type="entry name" value="Ribosomal_L1"/>
    <property type="match status" value="1"/>
</dbReference>
<accession>A0ABY8WVL6</accession>
<feature type="region of interest" description="Disordered" evidence="11">
    <location>
        <begin position="61"/>
        <end position="105"/>
    </location>
</feature>
<keyword evidence="5 9" id="KW-0694">RNA-binding</keyword>
<evidence type="ECO:0000256" key="11">
    <source>
        <dbReference type="SAM" id="MobiDB-lite"/>
    </source>
</evidence>
<dbReference type="NCBIfam" id="TIGR01169">
    <property type="entry name" value="rplA_bact"/>
    <property type="match status" value="1"/>
</dbReference>
<keyword evidence="13" id="KW-1185">Reference proteome</keyword>
<evidence type="ECO:0000313" key="12">
    <source>
        <dbReference type="EMBL" id="WIO46041.1"/>
    </source>
</evidence>
<dbReference type="Gene3D" id="3.30.190.20">
    <property type="match status" value="1"/>
</dbReference>
<dbReference type="PANTHER" id="PTHR36427">
    <property type="entry name" value="54S RIBOSOMAL PROTEIN L1, MITOCHONDRIAL"/>
    <property type="match status" value="1"/>
</dbReference>
<comment type="function">
    <text evidence="9">Protein L1 is also a translational repressor protein, it controls the translation of the L11 operon by binding to its mRNA.</text>
</comment>
<dbReference type="PROSITE" id="PS01199">
    <property type="entry name" value="RIBOSOMAL_L1"/>
    <property type="match status" value="1"/>
</dbReference>
<proteinExistence type="inferred from homology"/>
<keyword evidence="4 9" id="KW-0810">Translation regulation</keyword>
<keyword evidence="7 9" id="KW-0687">Ribonucleoprotein</keyword>
<comment type="function">
    <text evidence="9">Binds directly to 23S rRNA. The L1 stalk is quite mobile in the ribosome, and is involved in E site tRNA release.</text>
</comment>
<evidence type="ECO:0000256" key="1">
    <source>
        <dbReference type="ARBA" id="ARBA00010531"/>
    </source>
</evidence>
<keyword evidence="3 9" id="KW-0699">rRNA-binding</keyword>
<dbReference type="InterPro" id="IPR028364">
    <property type="entry name" value="Ribosomal_uL1/biogenesis"/>
</dbReference>
<dbReference type="InterPro" id="IPR016095">
    <property type="entry name" value="Ribosomal_uL1_3-a/b-sand"/>
</dbReference>
<evidence type="ECO:0000313" key="13">
    <source>
        <dbReference type="Proteomes" id="UP001177295"/>
    </source>
</evidence>
<evidence type="ECO:0000256" key="2">
    <source>
        <dbReference type="ARBA" id="ARBA00022491"/>
    </source>
</evidence>
<dbReference type="Pfam" id="PF00687">
    <property type="entry name" value="Ribosomal_L1"/>
    <property type="match status" value="1"/>
</dbReference>
<reference evidence="12 13" key="1">
    <citation type="journal article" date="2023" name="Cell">
        <title>Genetic manipulation of Patescibacteria provides mechanistic insights into microbial dark matter and the epibiotic lifestyle.</title>
        <authorList>
            <person name="Wang Y."/>
            <person name="Gallagher L.A."/>
            <person name="Andrade P.A."/>
            <person name="Liu A."/>
            <person name="Humphreys I.R."/>
            <person name="Turkarslan S."/>
            <person name="Cutler K.J."/>
            <person name="Arrieta-Ortiz M.L."/>
            <person name="Li Y."/>
            <person name="Radey M.C."/>
            <person name="McLean J.S."/>
            <person name="Cong Q."/>
            <person name="Baker D."/>
            <person name="Baliga N.S."/>
            <person name="Peterson S.B."/>
            <person name="Mougous J.D."/>
        </authorList>
    </citation>
    <scope>NUCLEOTIDE SEQUENCE [LARGE SCALE GENOMIC DNA]</scope>
    <source>
        <strain evidence="12 13">ML1</strain>
    </source>
</reference>
<dbReference type="HAMAP" id="MF_01318_B">
    <property type="entry name" value="Ribosomal_uL1_B"/>
    <property type="match status" value="1"/>
</dbReference>
<evidence type="ECO:0000256" key="9">
    <source>
        <dbReference type="HAMAP-Rule" id="MF_01318"/>
    </source>
</evidence>
<evidence type="ECO:0000256" key="6">
    <source>
        <dbReference type="ARBA" id="ARBA00022980"/>
    </source>
</evidence>
<dbReference type="InterPro" id="IPR005878">
    <property type="entry name" value="Ribosom_uL1_bac-type"/>
</dbReference>
<sequence>MARKAELLEQAAKLKLDVSAKNTIAEIEAAINAANAPVAANESTKDSGVVAEREAVVAKSGKRSAKALEEAEAKAEKEARKQAGDTTPQGDADAAVKKGPAPKVRPLIERRGKAYRKAAEKVEADKIYNLHDALMLAVETNPAKFDASVEVHVRLGVDPRQADQNIRATVVLPHGTGKTVRVAVFAPEADAAKAKEAGADVAGEEAIVKLLDKGALDFDVLIATPAYMPKLGKYARQLGPKGLMPNPKSGTVAADVVKAVSEAKAGKVEYRVDKQAIIHLGIGKVSFGVDKLEENAKTFFASLQSQKPSSLKGGYVKSTAIATTMGPGIATENQVN</sequence>
<dbReference type="PANTHER" id="PTHR36427:SF3">
    <property type="entry name" value="LARGE RIBOSOMAL SUBUNIT PROTEIN UL1M"/>
    <property type="match status" value="1"/>
</dbReference>
<dbReference type="SUPFAM" id="SSF56808">
    <property type="entry name" value="Ribosomal protein L1"/>
    <property type="match status" value="1"/>
</dbReference>
<evidence type="ECO:0000256" key="3">
    <source>
        <dbReference type="ARBA" id="ARBA00022730"/>
    </source>
</evidence>
<name>A0ABY8WVL6_9BACT</name>
<evidence type="ECO:0000256" key="4">
    <source>
        <dbReference type="ARBA" id="ARBA00022845"/>
    </source>
</evidence>
<keyword evidence="9" id="KW-0820">tRNA-binding</keyword>
<protein>
    <recommendedName>
        <fullName evidence="8 9">Large ribosomal subunit protein uL1</fullName>
    </recommendedName>
</protein>
<keyword evidence="2 9" id="KW-0678">Repressor</keyword>
<evidence type="ECO:0000256" key="10">
    <source>
        <dbReference type="RuleBase" id="RU000659"/>
    </source>
</evidence>
<gene>
    <name evidence="9 12" type="primary">rplA</name>
    <name evidence="12" type="ORF">SEML1_0415</name>
</gene>
<dbReference type="Proteomes" id="UP001177295">
    <property type="component" value="Chromosome"/>
</dbReference>
<dbReference type="InterPro" id="IPR023674">
    <property type="entry name" value="Ribosomal_uL1-like"/>
</dbReference>